<dbReference type="OrthoDB" id="2969567at2"/>
<proteinExistence type="predicted"/>
<evidence type="ECO:0000313" key="2">
    <source>
        <dbReference type="Proteomes" id="UP000029500"/>
    </source>
</evidence>
<dbReference type="Pfam" id="PF24704">
    <property type="entry name" value="DUF7667"/>
    <property type="match status" value="1"/>
</dbReference>
<evidence type="ECO:0000313" key="1">
    <source>
        <dbReference type="EMBL" id="AIQ70340.1"/>
    </source>
</evidence>
<dbReference type="KEGG" id="pgm:PGRAT_23890"/>
<dbReference type="HOGENOM" id="CLU_194548_0_0_9"/>
<sequence length="80" mass="9506">MLPAHHRLAEIFQENLKGPLTEELFIELQHCLKANADYCLDMNFLNNQLIQARRTKDVKWETHITAQMDWLRRTGKVVMQ</sequence>
<name>A0A089MDA1_9BACL</name>
<dbReference type="Proteomes" id="UP000029500">
    <property type="component" value="Chromosome"/>
</dbReference>
<dbReference type="InterPro" id="IPR056084">
    <property type="entry name" value="DUF7667"/>
</dbReference>
<dbReference type="STRING" id="189425.PGRAT_23890"/>
<keyword evidence="2" id="KW-1185">Reference proteome</keyword>
<organism evidence="1 2">
    <name type="scientific">Paenibacillus graminis</name>
    <dbReference type="NCBI Taxonomy" id="189425"/>
    <lineage>
        <taxon>Bacteria</taxon>
        <taxon>Bacillati</taxon>
        <taxon>Bacillota</taxon>
        <taxon>Bacilli</taxon>
        <taxon>Bacillales</taxon>
        <taxon>Paenibacillaceae</taxon>
        <taxon>Paenibacillus</taxon>
    </lineage>
</organism>
<gene>
    <name evidence="1" type="ORF">PGRAT_23890</name>
</gene>
<dbReference type="RefSeq" id="WP_025705949.1">
    <property type="nucleotide sequence ID" value="NZ_CP009287.1"/>
</dbReference>
<reference evidence="1 2" key="1">
    <citation type="submission" date="2014-08" db="EMBL/GenBank/DDBJ databases">
        <title>Comparative genomics of the Paenibacillus odorifer group.</title>
        <authorList>
            <person name="den Bakker H.C."/>
            <person name="Tsai Y.-C."/>
            <person name="Martin N."/>
            <person name="Korlach J."/>
            <person name="Wiedmann M."/>
        </authorList>
    </citation>
    <scope>NUCLEOTIDE SEQUENCE [LARGE SCALE GENOMIC DNA]</scope>
    <source>
        <strain evidence="1 2">DSM 15220</strain>
    </source>
</reference>
<accession>A0A089MDA1</accession>
<dbReference type="EMBL" id="CP009287">
    <property type="protein sequence ID" value="AIQ70340.1"/>
    <property type="molecule type" value="Genomic_DNA"/>
</dbReference>
<dbReference type="AlphaFoldDB" id="A0A089MDA1"/>
<protein>
    <submittedName>
        <fullName evidence="1">Uncharacterized protein</fullName>
    </submittedName>
</protein>